<organism evidence="1 2">
    <name type="scientific">Pseudonocardia sediminis</name>
    <dbReference type="NCBI Taxonomy" id="1397368"/>
    <lineage>
        <taxon>Bacteria</taxon>
        <taxon>Bacillati</taxon>
        <taxon>Actinomycetota</taxon>
        <taxon>Actinomycetes</taxon>
        <taxon>Pseudonocardiales</taxon>
        <taxon>Pseudonocardiaceae</taxon>
        <taxon>Pseudonocardia</taxon>
    </lineage>
</organism>
<protein>
    <submittedName>
        <fullName evidence="1">Uncharacterized protein</fullName>
    </submittedName>
</protein>
<dbReference type="EMBL" id="SHKL01000001">
    <property type="protein sequence ID" value="RZT87534.1"/>
    <property type="molecule type" value="Genomic_DNA"/>
</dbReference>
<reference evidence="1 2" key="1">
    <citation type="submission" date="2019-02" db="EMBL/GenBank/DDBJ databases">
        <title>Sequencing the genomes of 1000 actinobacteria strains.</title>
        <authorList>
            <person name="Klenk H.-P."/>
        </authorList>
    </citation>
    <scope>NUCLEOTIDE SEQUENCE [LARGE SCALE GENOMIC DNA]</scope>
    <source>
        <strain evidence="1 2">DSM 45779</strain>
    </source>
</reference>
<name>A0A4Q7V229_PSEST</name>
<evidence type="ECO:0000313" key="1">
    <source>
        <dbReference type="EMBL" id="RZT87534.1"/>
    </source>
</evidence>
<accession>A0A4Q7V229</accession>
<evidence type="ECO:0000313" key="2">
    <source>
        <dbReference type="Proteomes" id="UP000291591"/>
    </source>
</evidence>
<proteinExistence type="predicted"/>
<comment type="caution">
    <text evidence="1">The sequence shown here is derived from an EMBL/GenBank/DDBJ whole genome shotgun (WGS) entry which is preliminary data.</text>
</comment>
<sequence>MNEREVVEPDHGGMATAAVEDTDVVWIEADGWSVAHAIGGAYTTWIKARRTRCGRRIPPGRDPAGEVRHCQRCETATPAYQS</sequence>
<gene>
    <name evidence="1" type="ORF">EV383_4459</name>
</gene>
<keyword evidence="2" id="KW-1185">Reference proteome</keyword>
<dbReference type="Proteomes" id="UP000291591">
    <property type="component" value="Unassembled WGS sequence"/>
</dbReference>
<dbReference type="AlphaFoldDB" id="A0A4Q7V229"/>